<evidence type="ECO:0000313" key="2">
    <source>
        <dbReference type="EnsemblPlants" id="Ma10_p07120.1"/>
    </source>
</evidence>
<dbReference type="InParanoid" id="A0A804KTI0"/>
<organism evidence="2 3">
    <name type="scientific">Musa acuminata subsp. malaccensis</name>
    <name type="common">Wild banana</name>
    <name type="synonym">Musa malaccensis</name>
    <dbReference type="NCBI Taxonomy" id="214687"/>
    <lineage>
        <taxon>Eukaryota</taxon>
        <taxon>Viridiplantae</taxon>
        <taxon>Streptophyta</taxon>
        <taxon>Embryophyta</taxon>
        <taxon>Tracheophyta</taxon>
        <taxon>Spermatophyta</taxon>
        <taxon>Magnoliopsida</taxon>
        <taxon>Liliopsida</taxon>
        <taxon>Zingiberales</taxon>
        <taxon>Musaceae</taxon>
        <taxon>Musa</taxon>
    </lineage>
</organism>
<evidence type="ECO:0000313" key="3">
    <source>
        <dbReference type="Proteomes" id="UP000012960"/>
    </source>
</evidence>
<accession>A0A804KTI0</accession>
<dbReference type="EMBL" id="HG996476">
    <property type="protein sequence ID" value="CAG1852779.1"/>
    <property type="molecule type" value="Genomic_DNA"/>
</dbReference>
<protein>
    <submittedName>
        <fullName evidence="1">(wild Malaysian banana) hypothetical protein</fullName>
    </submittedName>
</protein>
<sequence>MNETTHSLEEEGIKTRSRGFLVVKVAHCFLNHSNVYEDEL</sequence>
<evidence type="ECO:0000313" key="1">
    <source>
        <dbReference type="EMBL" id="CAG1852779.1"/>
    </source>
</evidence>
<reference evidence="1" key="1">
    <citation type="submission" date="2021-03" db="EMBL/GenBank/DDBJ databases">
        <authorList>
            <consortium name="Genoscope - CEA"/>
            <person name="William W."/>
        </authorList>
    </citation>
    <scope>NUCLEOTIDE SEQUENCE</scope>
    <source>
        <strain evidence="1">Doubled-haploid Pahang</strain>
    </source>
</reference>
<keyword evidence="3" id="KW-1185">Reference proteome</keyword>
<gene>
    <name evidence="1" type="ORF">GSMUA_310050.1</name>
</gene>
<dbReference type="AlphaFoldDB" id="A0A804KTI0"/>
<proteinExistence type="predicted"/>
<dbReference type="EnsemblPlants" id="Ma10_t07120.1">
    <property type="protein sequence ID" value="Ma10_p07120.1"/>
    <property type="gene ID" value="Ma10_g07120"/>
</dbReference>
<dbReference type="Gramene" id="Ma10_t07120.1">
    <property type="protein sequence ID" value="Ma10_p07120.1"/>
    <property type="gene ID" value="Ma10_g07120"/>
</dbReference>
<name>A0A804KTI0_MUSAM</name>
<dbReference type="Proteomes" id="UP000012960">
    <property type="component" value="Unplaced"/>
</dbReference>
<reference evidence="2" key="2">
    <citation type="submission" date="2021-05" db="UniProtKB">
        <authorList>
            <consortium name="EnsemblPlants"/>
        </authorList>
    </citation>
    <scope>IDENTIFICATION</scope>
    <source>
        <strain evidence="2">subsp. malaccensis</strain>
    </source>
</reference>